<accession>A0A564ZE03</accession>
<keyword evidence="2" id="KW-1185">Reference proteome</keyword>
<evidence type="ECO:0000313" key="1">
    <source>
        <dbReference type="EMBL" id="VUZ57034.1"/>
    </source>
</evidence>
<gene>
    <name evidence="1" type="ORF">WMSIL1_LOCUS14379</name>
</gene>
<organism evidence="1 2">
    <name type="scientific">Hymenolepis diminuta</name>
    <name type="common">Rat tapeworm</name>
    <dbReference type="NCBI Taxonomy" id="6216"/>
    <lineage>
        <taxon>Eukaryota</taxon>
        <taxon>Metazoa</taxon>
        <taxon>Spiralia</taxon>
        <taxon>Lophotrochozoa</taxon>
        <taxon>Platyhelminthes</taxon>
        <taxon>Cestoda</taxon>
        <taxon>Eucestoda</taxon>
        <taxon>Cyclophyllidea</taxon>
        <taxon>Hymenolepididae</taxon>
        <taxon>Hymenolepis</taxon>
    </lineage>
</organism>
<reference evidence="1 2" key="1">
    <citation type="submission" date="2019-07" db="EMBL/GenBank/DDBJ databases">
        <authorList>
            <person name="Jastrzebski P J."/>
            <person name="Paukszto L."/>
            <person name="Jastrzebski P J."/>
        </authorList>
    </citation>
    <scope>NUCLEOTIDE SEQUENCE [LARGE SCALE GENOMIC DNA]</scope>
    <source>
        <strain evidence="1 2">WMS-il1</strain>
    </source>
</reference>
<protein>
    <submittedName>
        <fullName evidence="1">Uncharacterized protein</fullName>
    </submittedName>
</protein>
<evidence type="ECO:0000313" key="2">
    <source>
        <dbReference type="Proteomes" id="UP000321570"/>
    </source>
</evidence>
<sequence length="135" mass="14910">MADKLVTSNPGLLSFSLPDRASRSNYLRVLGESILNSVREMNEADIIAPSERIHIFENASAHVAALSSRFTVESGVYSVVIVIYENIIQRRVPYPSNGMVGARDLRTDEIFPKTTALSIKYAKGLTQNGEVIGRR</sequence>
<dbReference type="Proteomes" id="UP000321570">
    <property type="component" value="Unassembled WGS sequence"/>
</dbReference>
<dbReference type="EMBL" id="CABIJS010000708">
    <property type="protein sequence ID" value="VUZ57034.1"/>
    <property type="molecule type" value="Genomic_DNA"/>
</dbReference>
<name>A0A564ZE03_HYMDI</name>
<dbReference type="AlphaFoldDB" id="A0A564ZE03"/>
<proteinExistence type="predicted"/>